<dbReference type="FunFam" id="3.30.1560.10:FF:000001">
    <property type="entry name" value="Protein mago nashi homolog"/>
    <property type="match status" value="1"/>
</dbReference>
<dbReference type="InterPro" id="IPR036605">
    <property type="entry name" value="Mago_nashi_sf"/>
</dbReference>
<protein>
    <recommendedName>
        <fullName evidence="6">Mago nashi protein</fullName>
    </recommendedName>
</protein>
<dbReference type="Pfam" id="PF02792">
    <property type="entry name" value="Mago_nashi"/>
    <property type="match status" value="1"/>
</dbReference>
<dbReference type="STRING" id="683960.A0A1E3NX88"/>
<comment type="subcellular location">
    <subcellularLocation>
        <location evidence="1">Nucleus</location>
    </subcellularLocation>
</comment>
<accession>A0A1E3NX88</accession>
<dbReference type="GO" id="GO:0045292">
    <property type="term" value="P:mRNA cis splicing, via spliceosome"/>
    <property type="evidence" value="ECO:0007669"/>
    <property type="project" value="EnsemblFungi"/>
</dbReference>
<comment type="similarity">
    <text evidence="2">Belongs to the mago nashi family.</text>
</comment>
<evidence type="ECO:0000313" key="4">
    <source>
        <dbReference type="EMBL" id="ODQ57272.1"/>
    </source>
</evidence>
<evidence type="ECO:0000256" key="3">
    <source>
        <dbReference type="ARBA" id="ARBA00023242"/>
    </source>
</evidence>
<dbReference type="AlphaFoldDB" id="A0A1E3NX88"/>
<dbReference type="PANTHER" id="PTHR12638:SF0">
    <property type="entry name" value="MAGO HOMOLOG, EXON JUNCTION COMPLEX SUBUNIT-RELATED"/>
    <property type="match status" value="1"/>
</dbReference>
<dbReference type="InterPro" id="IPR004023">
    <property type="entry name" value="Mago_nashi"/>
</dbReference>
<dbReference type="GeneID" id="30199607"/>
<dbReference type="PANTHER" id="PTHR12638">
    <property type="entry name" value="PROTEIN MAGO NASHI HOMOLOG"/>
    <property type="match status" value="1"/>
</dbReference>
<dbReference type="SUPFAM" id="SSF89817">
    <property type="entry name" value="Mago nashi protein"/>
    <property type="match status" value="1"/>
</dbReference>
<dbReference type="Gene3D" id="3.30.1560.10">
    <property type="entry name" value="Mago nashi"/>
    <property type="match status" value="1"/>
</dbReference>
<name>A0A1E3NX88_WICAA</name>
<reference evidence="4 5" key="1">
    <citation type="journal article" date="2016" name="Proc. Natl. Acad. Sci. U.S.A.">
        <title>Comparative genomics of biotechnologically important yeasts.</title>
        <authorList>
            <person name="Riley R."/>
            <person name="Haridas S."/>
            <person name="Wolfe K.H."/>
            <person name="Lopes M.R."/>
            <person name="Hittinger C.T."/>
            <person name="Goeker M."/>
            <person name="Salamov A.A."/>
            <person name="Wisecaver J.H."/>
            <person name="Long T.M."/>
            <person name="Calvey C.H."/>
            <person name="Aerts A.L."/>
            <person name="Barry K.W."/>
            <person name="Choi C."/>
            <person name="Clum A."/>
            <person name="Coughlan A.Y."/>
            <person name="Deshpande S."/>
            <person name="Douglass A.P."/>
            <person name="Hanson S.J."/>
            <person name="Klenk H.-P."/>
            <person name="LaButti K.M."/>
            <person name="Lapidus A."/>
            <person name="Lindquist E.A."/>
            <person name="Lipzen A.M."/>
            <person name="Meier-Kolthoff J.P."/>
            <person name="Ohm R.A."/>
            <person name="Otillar R.P."/>
            <person name="Pangilinan J.L."/>
            <person name="Peng Y."/>
            <person name="Rokas A."/>
            <person name="Rosa C.A."/>
            <person name="Scheuner C."/>
            <person name="Sibirny A.A."/>
            <person name="Slot J.C."/>
            <person name="Stielow J.B."/>
            <person name="Sun H."/>
            <person name="Kurtzman C.P."/>
            <person name="Blackwell M."/>
            <person name="Grigoriev I.V."/>
            <person name="Jeffries T.W."/>
        </authorList>
    </citation>
    <scope>NUCLEOTIDE SEQUENCE [LARGE SCALE GENOMIC DNA]</scope>
    <source>
        <strain evidence="5">ATCC 58044 / CBS 1984 / NCYC 433 / NRRL Y-366-8</strain>
    </source>
</reference>
<dbReference type="GO" id="GO:0035145">
    <property type="term" value="C:exon-exon junction complex"/>
    <property type="evidence" value="ECO:0007669"/>
    <property type="project" value="InterPro"/>
</dbReference>
<dbReference type="OrthoDB" id="6495301at2759"/>
<keyword evidence="3" id="KW-0539">Nucleus</keyword>
<organism evidence="4 5">
    <name type="scientific">Wickerhamomyces anomalus (strain ATCC 58044 / CBS 1984 / NCYC 433 / NRRL Y-366-8)</name>
    <name type="common">Yeast</name>
    <name type="synonym">Hansenula anomala</name>
    <dbReference type="NCBI Taxonomy" id="683960"/>
    <lineage>
        <taxon>Eukaryota</taxon>
        <taxon>Fungi</taxon>
        <taxon>Dikarya</taxon>
        <taxon>Ascomycota</taxon>
        <taxon>Saccharomycotina</taxon>
        <taxon>Saccharomycetes</taxon>
        <taxon>Phaffomycetales</taxon>
        <taxon>Wickerhamomycetaceae</taxon>
        <taxon>Wickerhamomyces</taxon>
    </lineage>
</organism>
<proteinExistence type="inferred from homology"/>
<dbReference type="Proteomes" id="UP000094112">
    <property type="component" value="Unassembled WGS sequence"/>
</dbReference>
<gene>
    <name evidence="4" type="ORF">WICANDRAFT_35832</name>
</gene>
<evidence type="ECO:0000256" key="2">
    <source>
        <dbReference type="ARBA" id="ARBA00009270"/>
    </source>
</evidence>
<feature type="non-terminal residue" evidence="4">
    <location>
        <position position="1"/>
    </location>
</feature>
<evidence type="ECO:0000256" key="1">
    <source>
        <dbReference type="ARBA" id="ARBA00004123"/>
    </source>
</evidence>
<sequence length="164" mass="19342">KVRYTNNSNYRRDELIRKEFSISAAVVKQLKKIVAESEILKEDDAKWPPKNRDGKQELEIKAGRYHISFETTKLGSLTDVRNSEDPEGLRVFYYFVQDIKALIFSLISLHFKVCNKAGHYQMQNTNPHPGQTYMNSSRVSCLINKFVLYIQFRDFDYVRYYVIL</sequence>
<dbReference type="EMBL" id="KV454214">
    <property type="protein sequence ID" value="ODQ57272.1"/>
    <property type="molecule type" value="Genomic_DNA"/>
</dbReference>
<keyword evidence="5" id="KW-1185">Reference proteome</keyword>
<evidence type="ECO:0000313" key="5">
    <source>
        <dbReference type="Proteomes" id="UP000094112"/>
    </source>
</evidence>
<dbReference type="RefSeq" id="XP_019036479.1">
    <property type="nucleotide sequence ID" value="XM_019182361.1"/>
</dbReference>
<evidence type="ECO:0008006" key="6">
    <source>
        <dbReference type="Google" id="ProtNLM"/>
    </source>
</evidence>